<dbReference type="InterPro" id="IPR010628">
    <property type="entry name" value="EutB"/>
</dbReference>
<dbReference type="InterPro" id="IPR044941">
    <property type="entry name" value="EutB_N_sf"/>
</dbReference>
<comment type="similarity">
    <text evidence="1">Belongs to the EutB family.</text>
</comment>
<dbReference type="InterPro" id="IPR013785">
    <property type="entry name" value="Aldolase_TIM"/>
</dbReference>
<keyword evidence="3" id="KW-1185">Reference proteome</keyword>
<comment type="pathway">
    <text evidence="1">Amine and polyamine degradation; ethanolamine degradation.</text>
</comment>
<protein>
    <recommendedName>
        <fullName evidence="1">Ethanolamine ammonia-lyase large subunit</fullName>
        <shortName evidence="1">EAL large subunit</shortName>
        <ecNumber evidence="1">4.3.1.7</ecNumber>
    </recommendedName>
</protein>
<organism evidence="2 3">
    <name type="scientific">Pseudomonas beijingensis</name>
    <dbReference type="NCBI Taxonomy" id="2954101"/>
    <lineage>
        <taxon>Bacteria</taxon>
        <taxon>Pseudomonadati</taxon>
        <taxon>Pseudomonadota</taxon>
        <taxon>Gammaproteobacteria</taxon>
        <taxon>Pseudomonadales</taxon>
        <taxon>Pseudomonadaceae</taxon>
        <taxon>Pseudomonas</taxon>
    </lineage>
</organism>
<dbReference type="Pfam" id="PF06751">
    <property type="entry name" value="EutB"/>
    <property type="match status" value="1"/>
</dbReference>
<feature type="binding site" evidence="1">
    <location>
        <position position="297"/>
    </location>
    <ligand>
        <name>adenosylcob(III)alamin</name>
        <dbReference type="ChEBI" id="CHEBI:18408"/>
    </ligand>
</feature>
<feature type="binding site" evidence="1">
    <location>
        <position position="194"/>
    </location>
    <ligand>
        <name>substrate</name>
    </ligand>
</feature>
<gene>
    <name evidence="1" type="primary">eutB</name>
    <name evidence="2" type="ORF">PSH92_24975</name>
</gene>
<feature type="binding site" evidence="1">
    <location>
        <position position="247"/>
    </location>
    <ligand>
        <name>adenosylcob(III)alamin</name>
        <dbReference type="ChEBI" id="CHEBI:18408"/>
    </ligand>
</feature>
<proteinExistence type="inferred from homology"/>
<dbReference type="Gene3D" id="3.20.20.70">
    <property type="entry name" value="Aldolase class I"/>
    <property type="match status" value="1"/>
</dbReference>
<feature type="binding site" evidence="1">
    <location>
        <position position="403"/>
    </location>
    <ligand>
        <name>adenosylcob(III)alamin</name>
        <dbReference type="ChEBI" id="CHEBI:18408"/>
    </ligand>
</feature>
<feature type="binding site" evidence="1">
    <location>
        <position position="289"/>
    </location>
    <ligand>
        <name>substrate</name>
    </ligand>
</feature>
<feature type="binding site" evidence="1">
    <location>
        <position position="364"/>
    </location>
    <ligand>
        <name>substrate</name>
    </ligand>
</feature>
<dbReference type="PANTHER" id="PTHR39329:SF1">
    <property type="entry name" value="ETHANOLAMINE AMMONIA-LYASE LARGE SUBUNIT"/>
    <property type="match status" value="1"/>
</dbReference>
<evidence type="ECO:0000256" key="1">
    <source>
        <dbReference type="HAMAP-Rule" id="MF_00861"/>
    </source>
</evidence>
<dbReference type="EMBL" id="CP117451">
    <property type="protein sequence ID" value="WLH00564.1"/>
    <property type="molecule type" value="Genomic_DNA"/>
</dbReference>
<feature type="binding site" evidence="1">
    <location>
        <position position="195"/>
    </location>
    <ligand>
        <name>adenosylcob(III)alamin</name>
        <dbReference type="ChEBI" id="CHEBI:18408"/>
    </ligand>
</feature>
<dbReference type="EC" id="4.3.1.7" evidence="1"/>
<comment type="catalytic activity">
    <reaction evidence="1">
        <text>ethanolamine = acetaldehyde + NH4(+)</text>
        <dbReference type="Rhea" id="RHEA:15313"/>
        <dbReference type="ChEBI" id="CHEBI:15343"/>
        <dbReference type="ChEBI" id="CHEBI:28938"/>
        <dbReference type="ChEBI" id="CHEBI:57603"/>
        <dbReference type="EC" id="4.3.1.7"/>
    </reaction>
</comment>
<sequence length="464" mass="49991">MASFAHTVGAQTYRFDNLKDLMAKASPARSGDFLAEIAALNDGERVAAQMALADLPLSHFLQEVLIPYEADEVTRLIVDTHDKQAFAVVSHLTVGGFRDWLLSDAADEQSLRALAPGLTPEMVAAVSKIMRVQDLVLVAQKIRVVTKFRGTLGLRGRLSTRLQPNHPTDEPAGIAASILDGLLFGNGDAMIGINPATDSTASICAMLEMLDAIIQRYDIPTQGCVLTHVTTSIEAANRGVPLDLVFQSIAGTEAANASFGINLNVLQEGYDAGLSLNRGTLGNNLMYFETGQGSALSANAHHGVDQQTCETRAYAVARHFNPFLVNTVVGFIGPEYLYNGKQIIRAGLEDHFCGKLLGVPMGCDICYTNHAEADQDDMDTLLTLLGVAGINFIMGIPGSDDIMLNYQTTSFHDALYARQTLGLKPAPEFETWLANMGIFTQADGRVRFGDNLPPAFRHALAHLG</sequence>
<keyword evidence="1" id="KW-0170">Cobalt</keyword>
<comment type="cofactor">
    <cofactor evidence="1">
        <name>adenosylcob(III)alamin</name>
        <dbReference type="ChEBI" id="CHEBI:18408"/>
    </cofactor>
    <text evidence="1">Binds between the large and small subunits.</text>
</comment>
<dbReference type="Proteomes" id="UP001224838">
    <property type="component" value="Chromosome"/>
</dbReference>
<name>A0ABY9FCM1_9PSED</name>
<dbReference type="NCBIfam" id="NF011649">
    <property type="entry name" value="PRK15067.1"/>
    <property type="match status" value="1"/>
</dbReference>
<dbReference type="InterPro" id="IPR044939">
    <property type="entry name" value="EutB_dom_2_sf"/>
</dbReference>
<accession>A0ABY9FCM1</accession>
<keyword evidence="1" id="KW-0456">Lyase</keyword>
<dbReference type="PIRSF" id="PIRSF018788">
    <property type="entry name" value="EutB"/>
    <property type="match status" value="1"/>
</dbReference>
<comment type="function">
    <text evidence="1">Catalyzes the deamination of various vicinal amino-alcohols to oxo compounds. Allows this organism to utilize ethanolamine as the sole source of nitrogen and carbon in the presence of vitamin B12.</text>
</comment>
<evidence type="ECO:0000313" key="3">
    <source>
        <dbReference type="Proteomes" id="UP001224838"/>
    </source>
</evidence>
<keyword evidence="1" id="KW-1283">Bacterial microcompartment</keyword>
<dbReference type="PANTHER" id="PTHR39329">
    <property type="entry name" value="ETHANOLAMINE AMMONIA-LYASE HEAVY CHAIN"/>
    <property type="match status" value="1"/>
</dbReference>
<evidence type="ECO:0000313" key="2">
    <source>
        <dbReference type="EMBL" id="WLH00564.1"/>
    </source>
</evidence>
<keyword evidence="1" id="KW-0846">Cobalamin</keyword>
<feature type="binding site" evidence="1">
    <location>
        <begin position="161"/>
        <end position="163"/>
    </location>
    <ligand>
        <name>substrate</name>
    </ligand>
</feature>
<comment type="subunit">
    <text evidence="1">The basic unit is a heterodimer which dimerizes to form tetramers. The heterotetramers trimerize; 6 large subunits form a core ring with 6 small subunits projecting outwards.</text>
</comment>
<comment type="subcellular location">
    <subcellularLocation>
        <location evidence="1">Bacterial microcompartment</location>
    </subcellularLocation>
</comment>
<reference evidence="2 3" key="1">
    <citation type="submission" date="2023-02" db="EMBL/GenBank/DDBJ databases">
        <title>Evolution of Hrp T3SS in non-pathogenic Pseudomonas fluorescens.</title>
        <authorList>
            <person name="Liao K."/>
            <person name="Wei H."/>
            <person name="Gu Y."/>
        </authorList>
    </citation>
    <scope>NUCLEOTIDE SEQUENCE [LARGE SCALE GENOMIC DNA]</scope>
    <source>
        <strain evidence="2 3">FP2034</strain>
    </source>
</reference>
<dbReference type="HAMAP" id="MF_00861">
    <property type="entry name" value="EutB"/>
    <property type="match status" value="1"/>
</dbReference>
<dbReference type="Gene3D" id="1.10.220.70">
    <property type="entry name" value="lyase"/>
    <property type="match status" value="1"/>
</dbReference>
<dbReference type="RefSeq" id="WP_305468618.1">
    <property type="nucleotide sequence ID" value="NZ_CP117425.1"/>
</dbReference>
<dbReference type="Gene3D" id="2.30.170.30">
    <property type="entry name" value="ethanolamine ammonia-lyase heavy chain domain like"/>
    <property type="match status" value="1"/>
</dbReference>